<dbReference type="STRING" id="582667.SAMN05192568_1023104"/>
<gene>
    <name evidence="2" type="ORF">SAMN05192568_1023104</name>
</gene>
<dbReference type="Proteomes" id="UP000199048">
    <property type="component" value="Unassembled WGS sequence"/>
</dbReference>
<feature type="compositionally biased region" description="Basic and acidic residues" evidence="1">
    <location>
        <begin position="9"/>
        <end position="25"/>
    </location>
</feature>
<evidence type="ECO:0000256" key="1">
    <source>
        <dbReference type="SAM" id="MobiDB-lite"/>
    </source>
</evidence>
<dbReference type="EMBL" id="FOTK01000023">
    <property type="protein sequence ID" value="SFM23958.1"/>
    <property type="molecule type" value="Genomic_DNA"/>
</dbReference>
<dbReference type="AlphaFoldDB" id="A0A1I4P828"/>
<accession>A0A1I4P828</accession>
<sequence length="59" mass="6680">MSENPSHVEGYRETKAARAAERHDQASAVWDEVEAERREIEERTAKLRAIKLARESAGS</sequence>
<protein>
    <submittedName>
        <fullName evidence="2">Uncharacterized protein</fullName>
    </submittedName>
</protein>
<name>A0A1I4P828_9HYPH</name>
<keyword evidence="3" id="KW-1185">Reference proteome</keyword>
<organism evidence="2 3">
    <name type="scientific">Methylobacterium pseudosasicola</name>
    <dbReference type="NCBI Taxonomy" id="582667"/>
    <lineage>
        <taxon>Bacteria</taxon>
        <taxon>Pseudomonadati</taxon>
        <taxon>Pseudomonadota</taxon>
        <taxon>Alphaproteobacteria</taxon>
        <taxon>Hyphomicrobiales</taxon>
        <taxon>Methylobacteriaceae</taxon>
        <taxon>Methylobacterium</taxon>
    </lineage>
</organism>
<dbReference type="RefSeq" id="WP_092043637.1">
    <property type="nucleotide sequence ID" value="NZ_FOTK01000023.1"/>
</dbReference>
<proteinExistence type="predicted"/>
<reference evidence="3" key="1">
    <citation type="submission" date="2016-10" db="EMBL/GenBank/DDBJ databases">
        <authorList>
            <person name="Varghese N."/>
            <person name="Submissions S."/>
        </authorList>
    </citation>
    <scope>NUCLEOTIDE SEQUENCE [LARGE SCALE GENOMIC DNA]</scope>
    <source>
        <strain evidence="3">BL36</strain>
    </source>
</reference>
<feature type="region of interest" description="Disordered" evidence="1">
    <location>
        <begin position="1"/>
        <end position="25"/>
    </location>
</feature>
<evidence type="ECO:0000313" key="2">
    <source>
        <dbReference type="EMBL" id="SFM23958.1"/>
    </source>
</evidence>
<evidence type="ECO:0000313" key="3">
    <source>
        <dbReference type="Proteomes" id="UP000199048"/>
    </source>
</evidence>